<dbReference type="NCBIfam" id="TIGR01573">
    <property type="entry name" value="cas2"/>
    <property type="match status" value="1"/>
</dbReference>
<reference evidence="11 12" key="1">
    <citation type="submission" date="2016-10" db="EMBL/GenBank/DDBJ databases">
        <authorList>
            <person name="de Groot N.N."/>
        </authorList>
    </citation>
    <scope>NUCLEOTIDE SEQUENCE [LARGE SCALE GENOMIC DNA]</scope>
    <source>
        <strain evidence="11 12">KH1P1</strain>
    </source>
</reference>
<organism evidence="11 12">
    <name type="scientific">[Clostridium] aminophilum</name>
    <dbReference type="NCBI Taxonomy" id="1526"/>
    <lineage>
        <taxon>Bacteria</taxon>
        <taxon>Bacillati</taxon>
        <taxon>Bacillota</taxon>
        <taxon>Clostridia</taxon>
        <taxon>Lachnospirales</taxon>
        <taxon>Lachnospiraceae</taxon>
    </lineage>
</organism>
<keyword evidence="3 9" id="KW-0540">Nuclease</keyword>
<keyword evidence="6 9" id="KW-0378">Hydrolase</keyword>
<evidence type="ECO:0000256" key="5">
    <source>
        <dbReference type="ARBA" id="ARBA00022759"/>
    </source>
</evidence>
<keyword evidence="4 9" id="KW-0479">Metal-binding</keyword>
<evidence type="ECO:0000256" key="9">
    <source>
        <dbReference type="HAMAP-Rule" id="MF_01471"/>
    </source>
</evidence>
<evidence type="ECO:0000256" key="1">
    <source>
        <dbReference type="ARBA" id="ARBA00001946"/>
    </source>
</evidence>
<dbReference type="PIRSF" id="PIRSF032582">
    <property type="entry name" value="Cas2"/>
    <property type="match status" value="1"/>
</dbReference>
<dbReference type="Pfam" id="PF09827">
    <property type="entry name" value="CRISPR_Cas2"/>
    <property type="match status" value="1"/>
</dbReference>
<evidence type="ECO:0000313" key="12">
    <source>
        <dbReference type="Proteomes" id="UP000199820"/>
    </source>
</evidence>
<dbReference type="InterPro" id="IPR019199">
    <property type="entry name" value="Virulence_VapD/CRISPR_Cas2"/>
</dbReference>
<dbReference type="GO" id="GO:0046872">
    <property type="term" value="F:metal ion binding"/>
    <property type="evidence" value="ECO:0007669"/>
    <property type="project" value="UniProtKB-UniRule"/>
</dbReference>
<dbReference type="EC" id="3.1.-.-" evidence="9"/>
<dbReference type="PANTHER" id="PTHR34405">
    <property type="entry name" value="CRISPR-ASSOCIATED ENDORIBONUCLEASE CAS2"/>
    <property type="match status" value="1"/>
</dbReference>
<dbReference type="CDD" id="cd09725">
    <property type="entry name" value="Cas2_I_II_III"/>
    <property type="match status" value="1"/>
</dbReference>
<accession>A0A1I0A068</accession>
<evidence type="ECO:0000256" key="6">
    <source>
        <dbReference type="ARBA" id="ARBA00022801"/>
    </source>
</evidence>
<keyword evidence="8 9" id="KW-0051">Antiviral defense</keyword>
<comment type="subunit">
    <text evidence="9">Homodimer, forms a heterotetramer with a Cas1 homodimer.</text>
</comment>
<keyword evidence="7 9" id="KW-0460">Magnesium</keyword>
<sequence length="96" mass="11006">MLILITYDVNVSESGGGTRLRKVAKTCENYGIRVQNSVFECNVDASQSELLKASLLEIIDEKKDSLRLYYLGNNYKKRIEHYGTKEKIDMKDTIII</sequence>
<evidence type="ECO:0000256" key="4">
    <source>
        <dbReference type="ARBA" id="ARBA00022723"/>
    </source>
</evidence>
<keyword evidence="12" id="KW-1185">Reference proteome</keyword>
<dbReference type="EMBL" id="FOIL01000001">
    <property type="protein sequence ID" value="SES87439.1"/>
    <property type="molecule type" value="Genomic_DNA"/>
</dbReference>
<gene>
    <name evidence="9" type="primary">cas2</name>
    <name evidence="11" type="ORF">SAMN04487771_100131</name>
</gene>
<dbReference type="AlphaFoldDB" id="A0A1I0A068"/>
<evidence type="ECO:0000313" key="11">
    <source>
        <dbReference type="EMBL" id="SES87439.1"/>
    </source>
</evidence>
<dbReference type="Gene3D" id="3.30.70.240">
    <property type="match status" value="1"/>
</dbReference>
<dbReference type="PANTHER" id="PTHR34405:SF3">
    <property type="entry name" value="CRISPR-ASSOCIATED ENDORIBONUCLEASE CAS2 3"/>
    <property type="match status" value="1"/>
</dbReference>
<name>A0A1I0A068_9FIRM</name>
<dbReference type="SUPFAM" id="SSF143430">
    <property type="entry name" value="TTP0101/SSO1404-like"/>
    <property type="match status" value="1"/>
</dbReference>
<comment type="function">
    <text evidence="9">CRISPR (clustered regularly interspaced short palindromic repeat), is an adaptive immune system that provides protection against mobile genetic elements (viruses, transposable elements and conjugative plasmids). CRISPR clusters contain sequences complementary to antecedent mobile elements and target invading nucleic acids. CRISPR clusters are transcribed and processed into CRISPR RNA (crRNA). Functions as a ssRNA-specific endoribonuclease. Involved in the integration of spacer DNA into the CRISPR cassette.</text>
</comment>
<dbReference type="Proteomes" id="UP000199820">
    <property type="component" value="Unassembled WGS sequence"/>
</dbReference>
<dbReference type="GO" id="GO:0043571">
    <property type="term" value="P:maintenance of CRISPR repeat elements"/>
    <property type="evidence" value="ECO:0007669"/>
    <property type="project" value="UniProtKB-UniRule"/>
</dbReference>
<comment type="similarity">
    <text evidence="2 9 10">Belongs to the CRISPR-associated endoribonuclease Cas2 protein family.</text>
</comment>
<dbReference type="GO" id="GO:0004521">
    <property type="term" value="F:RNA endonuclease activity"/>
    <property type="evidence" value="ECO:0007669"/>
    <property type="project" value="UniProtKB-UniRule"/>
</dbReference>
<dbReference type="HAMAP" id="MF_01471">
    <property type="entry name" value="Cas2"/>
    <property type="match status" value="1"/>
</dbReference>
<evidence type="ECO:0000256" key="10">
    <source>
        <dbReference type="PIRNR" id="PIRNR032582"/>
    </source>
</evidence>
<evidence type="ECO:0000256" key="3">
    <source>
        <dbReference type="ARBA" id="ARBA00022722"/>
    </source>
</evidence>
<evidence type="ECO:0000256" key="2">
    <source>
        <dbReference type="ARBA" id="ARBA00009959"/>
    </source>
</evidence>
<evidence type="ECO:0000256" key="8">
    <source>
        <dbReference type="ARBA" id="ARBA00023118"/>
    </source>
</evidence>
<dbReference type="GO" id="GO:0051607">
    <property type="term" value="P:defense response to virus"/>
    <property type="evidence" value="ECO:0007669"/>
    <property type="project" value="UniProtKB-UniRule"/>
</dbReference>
<feature type="binding site" evidence="9">
    <location>
        <position position="8"/>
    </location>
    <ligand>
        <name>Mg(2+)</name>
        <dbReference type="ChEBI" id="CHEBI:18420"/>
        <note>catalytic</note>
    </ligand>
</feature>
<evidence type="ECO:0000256" key="7">
    <source>
        <dbReference type="ARBA" id="ARBA00022842"/>
    </source>
</evidence>
<dbReference type="GO" id="GO:0016787">
    <property type="term" value="F:hydrolase activity"/>
    <property type="evidence" value="ECO:0007669"/>
    <property type="project" value="UniProtKB-KW"/>
</dbReference>
<protein>
    <recommendedName>
        <fullName evidence="9">CRISPR-associated endoribonuclease Cas2</fullName>
        <ecNumber evidence="9">3.1.-.-</ecNumber>
    </recommendedName>
</protein>
<comment type="cofactor">
    <cofactor evidence="1 9">
        <name>Mg(2+)</name>
        <dbReference type="ChEBI" id="CHEBI:18420"/>
    </cofactor>
</comment>
<dbReference type="OrthoDB" id="9798176at2"/>
<keyword evidence="5 9" id="KW-0255">Endonuclease</keyword>
<dbReference type="RefSeq" id="WP_074647612.1">
    <property type="nucleotide sequence ID" value="NZ_FOIL01000001.1"/>
</dbReference>
<dbReference type="InterPro" id="IPR021127">
    <property type="entry name" value="CRISPR_associated_Cas2"/>
</dbReference>
<proteinExistence type="inferred from homology"/>